<evidence type="ECO:0000313" key="10">
    <source>
        <dbReference type="Proteomes" id="UP000824111"/>
    </source>
</evidence>
<dbReference type="CDD" id="cd00431">
    <property type="entry name" value="cysteine_hydrolases"/>
    <property type="match status" value="1"/>
</dbReference>
<evidence type="ECO:0000256" key="6">
    <source>
        <dbReference type="ARBA" id="ARBA00039017"/>
    </source>
</evidence>
<dbReference type="Pfam" id="PF00857">
    <property type="entry name" value="Isochorismatase"/>
    <property type="match status" value="1"/>
</dbReference>
<dbReference type="GO" id="GO:0008936">
    <property type="term" value="F:nicotinamidase activity"/>
    <property type="evidence" value="ECO:0007669"/>
    <property type="project" value="UniProtKB-EC"/>
</dbReference>
<organism evidence="9 10">
    <name type="scientific">Candidatus Avimonoglobus intestinipullorum</name>
    <dbReference type="NCBI Taxonomy" id="2840699"/>
    <lineage>
        <taxon>Bacteria</taxon>
        <taxon>Bacillati</taxon>
        <taxon>Bacillota</taxon>
        <taxon>Clostridia</taxon>
        <taxon>Eubacteriales</taxon>
        <taxon>Candidatus Avimonoglobus</taxon>
    </lineage>
</organism>
<protein>
    <recommendedName>
        <fullName evidence="6">nicotinamidase</fullName>
        <ecNumber evidence="6">3.5.1.19</ecNumber>
    </recommendedName>
    <alternativeName>
        <fullName evidence="7">Nicotinamide deamidase</fullName>
    </alternativeName>
</protein>
<dbReference type="Proteomes" id="UP000824111">
    <property type="component" value="Unassembled WGS sequence"/>
</dbReference>
<dbReference type="EMBL" id="DVND01000027">
    <property type="protein sequence ID" value="HIU47965.1"/>
    <property type="molecule type" value="Genomic_DNA"/>
</dbReference>
<name>A0A9D1LTS2_9FIRM</name>
<proteinExistence type="inferred from homology"/>
<evidence type="ECO:0000256" key="4">
    <source>
        <dbReference type="ARBA" id="ARBA00022801"/>
    </source>
</evidence>
<evidence type="ECO:0000256" key="3">
    <source>
        <dbReference type="ARBA" id="ARBA00022723"/>
    </source>
</evidence>
<dbReference type="PANTHER" id="PTHR11080:SF2">
    <property type="entry name" value="LD05707P"/>
    <property type="match status" value="1"/>
</dbReference>
<comment type="pathway">
    <text evidence="5">Cofactor biosynthesis; nicotinate biosynthesis; nicotinate from nicotinamide: step 1/1.</text>
</comment>
<dbReference type="Gene3D" id="3.40.50.850">
    <property type="entry name" value="Isochorismatase-like"/>
    <property type="match status" value="1"/>
</dbReference>
<feature type="domain" description="Isochorismatase-like" evidence="8">
    <location>
        <begin position="4"/>
        <end position="164"/>
    </location>
</feature>
<sequence>MKKCLIVVDYQNDFVDGSLGFDDAGAVEQALCRKIEQYLEQGGDVVFTFDTHDRAYLQTREGRDLPVAHCIKDTDGWKLYGKAGAYLGRAAKAFEKKTFGSLELAEYLKQTGYDQVEFVGVITNVCVLSNAVLAKAALPEAELIVDAACTAGPDRDLCEKTFDVLEGLYIRVLNRKNN</sequence>
<evidence type="ECO:0000256" key="7">
    <source>
        <dbReference type="ARBA" id="ARBA00043224"/>
    </source>
</evidence>
<dbReference type="EC" id="3.5.1.19" evidence="6"/>
<keyword evidence="2" id="KW-0662">Pyridine nucleotide biosynthesis</keyword>
<comment type="caution">
    <text evidence="9">The sequence shown here is derived from an EMBL/GenBank/DDBJ whole genome shotgun (WGS) entry which is preliminary data.</text>
</comment>
<dbReference type="InterPro" id="IPR036380">
    <property type="entry name" value="Isochorismatase-like_sf"/>
</dbReference>
<reference evidence="9" key="2">
    <citation type="journal article" date="2021" name="PeerJ">
        <title>Extensive microbial diversity within the chicken gut microbiome revealed by metagenomics and culture.</title>
        <authorList>
            <person name="Gilroy R."/>
            <person name="Ravi A."/>
            <person name="Getino M."/>
            <person name="Pursley I."/>
            <person name="Horton D.L."/>
            <person name="Alikhan N.F."/>
            <person name="Baker D."/>
            <person name="Gharbi K."/>
            <person name="Hall N."/>
            <person name="Watson M."/>
            <person name="Adriaenssens E.M."/>
            <person name="Foster-Nyarko E."/>
            <person name="Jarju S."/>
            <person name="Secka A."/>
            <person name="Antonio M."/>
            <person name="Oren A."/>
            <person name="Chaudhuri R.R."/>
            <person name="La Ragione R."/>
            <person name="Hildebrand F."/>
            <person name="Pallen M.J."/>
        </authorList>
    </citation>
    <scope>NUCLEOTIDE SEQUENCE</scope>
    <source>
        <strain evidence="9">ChiSjej4B22-9803</strain>
    </source>
</reference>
<dbReference type="SUPFAM" id="SSF52499">
    <property type="entry name" value="Isochorismatase-like hydrolases"/>
    <property type="match status" value="1"/>
</dbReference>
<dbReference type="InterPro" id="IPR052347">
    <property type="entry name" value="Isochorismatase_Nicotinamidase"/>
</dbReference>
<evidence type="ECO:0000256" key="1">
    <source>
        <dbReference type="ARBA" id="ARBA00006336"/>
    </source>
</evidence>
<accession>A0A9D1LTS2</accession>
<keyword evidence="3" id="KW-0479">Metal-binding</keyword>
<reference evidence="9" key="1">
    <citation type="submission" date="2020-10" db="EMBL/GenBank/DDBJ databases">
        <authorList>
            <person name="Gilroy R."/>
        </authorList>
    </citation>
    <scope>NUCLEOTIDE SEQUENCE</scope>
    <source>
        <strain evidence="9">ChiSjej4B22-9803</strain>
    </source>
</reference>
<comment type="similarity">
    <text evidence="1">Belongs to the isochorismatase family.</text>
</comment>
<evidence type="ECO:0000256" key="5">
    <source>
        <dbReference type="ARBA" id="ARBA00037900"/>
    </source>
</evidence>
<evidence type="ECO:0000259" key="8">
    <source>
        <dbReference type="Pfam" id="PF00857"/>
    </source>
</evidence>
<gene>
    <name evidence="9" type="ORF">IAB04_01225</name>
</gene>
<dbReference type="GO" id="GO:0046872">
    <property type="term" value="F:metal ion binding"/>
    <property type="evidence" value="ECO:0007669"/>
    <property type="project" value="UniProtKB-KW"/>
</dbReference>
<dbReference type="PANTHER" id="PTHR11080">
    <property type="entry name" value="PYRAZINAMIDASE/NICOTINAMIDASE"/>
    <property type="match status" value="1"/>
</dbReference>
<evidence type="ECO:0000313" key="9">
    <source>
        <dbReference type="EMBL" id="HIU47965.1"/>
    </source>
</evidence>
<evidence type="ECO:0000256" key="2">
    <source>
        <dbReference type="ARBA" id="ARBA00022642"/>
    </source>
</evidence>
<dbReference type="InterPro" id="IPR000868">
    <property type="entry name" value="Isochorismatase-like_dom"/>
</dbReference>
<dbReference type="AlphaFoldDB" id="A0A9D1LTS2"/>
<dbReference type="GO" id="GO:0019363">
    <property type="term" value="P:pyridine nucleotide biosynthetic process"/>
    <property type="evidence" value="ECO:0007669"/>
    <property type="project" value="UniProtKB-KW"/>
</dbReference>
<keyword evidence="4 9" id="KW-0378">Hydrolase</keyword>